<dbReference type="EMBL" id="JAKRKC020000001">
    <property type="protein sequence ID" value="MCK2213298.1"/>
    <property type="molecule type" value="Genomic_DNA"/>
</dbReference>
<proteinExistence type="predicted"/>
<keyword evidence="2" id="KW-1185">Reference proteome</keyword>
<reference evidence="1 2" key="1">
    <citation type="submission" date="2022-04" db="EMBL/GenBank/DDBJ databases">
        <title>Genome draft of Actinomadura sp. ATCC 31491.</title>
        <authorList>
            <person name="Shi X."/>
            <person name="Du Y."/>
        </authorList>
    </citation>
    <scope>NUCLEOTIDE SEQUENCE [LARGE SCALE GENOMIC DNA]</scope>
    <source>
        <strain evidence="1 2">ATCC 31491</strain>
    </source>
</reference>
<evidence type="ECO:0008006" key="3">
    <source>
        <dbReference type="Google" id="ProtNLM"/>
    </source>
</evidence>
<comment type="caution">
    <text evidence="1">The sequence shown here is derived from an EMBL/GenBank/DDBJ whole genome shotgun (WGS) entry which is preliminary data.</text>
</comment>
<gene>
    <name evidence="1" type="ORF">MF672_005730</name>
</gene>
<dbReference type="Proteomes" id="UP001317259">
    <property type="component" value="Unassembled WGS sequence"/>
</dbReference>
<protein>
    <recommendedName>
        <fullName evidence="3">DUF1963 domain-containing protein</fullName>
    </recommendedName>
</protein>
<dbReference type="RefSeq" id="WP_242381812.1">
    <property type="nucleotide sequence ID" value="NZ_JAKRKC020000001.1"/>
</dbReference>
<sequence>MQVAACAHLLNEWLQEDTPDKEAVGIRLLVDVREVTQAPAGPETASLVNAGVFPALSPYGPVREPLSCEPIPLPGVATAVERALFGTPASRRVELMAAALRASIEDWAEEAALVKVADPAGGDVQGETHVVLLSSSSLMRLSVVRVDDRGLDRDPACSFAGHWCDSGARPGEGSHPLTEAGLRAICAGSALRAPLDLFGYGPFKIEWMRHGLPSSAGVDAIRTWWRSSAWSRRYLEDYLLDELPVPDDPQAYFDDPDNLTEERDPLELGDPDNGRAWWGGEVGAGLQPLDTTEFFRELQSFRAACLQEAVGAEAAELVPYLLDELLDRPIRHVGGPERRLRVWADADEEGRFWRDATDEVYRYGHGRRLLILGPEEAMYIVFKDEQNP</sequence>
<organism evidence="1 2">
    <name type="scientific">Actinomadura luzonensis</name>
    <dbReference type="NCBI Taxonomy" id="2805427"/>
    <lineage>
        <taxon>Bacteria</taxon>
        <taxon>Bacillati</taxon>
        <taxon>Actinomycetota</taxon>
        <taxon>Actinomycetes</taxon>
        <taxon>Streptosporangiales</taxon>
        <taxon>Thermomonosporaceae</taxon>
        <taxon>Actinomadura</taxon>
    </lineage>
</organism>
<name>A0ABT0FN27_9ACTN</name>
<accession>A0ABT0FN27</accession>
<evidence type="ECO:0000313" key="2">
    <source>
        <dbReference type="Proteomes" id="UP001317259"/>
    </source>
</evidence>
<evidence type="ECO:0000313" key="1">
    <source>
        <dbReference type="EMBL" id="MCK2213298.1"/>
    </source>
</evidence>